<evidence type="ECO:0000256" key="5">
    <source>
        <dbReference type="ARBA" id="ARBA00023049"/>
    </source>
</evidence>
<keyword evidence="1" id="KW-0645">Protease</keyword>
<geneLocation type="plasmid" evidence="7">
    <name>pNBC436</name>
</geneLocation>
<evidence type="ECO:0000313" key="7">
    <source>
        <dbReference type="EMBL" id="UZF90091.1"/>
    </source>
</evidence>
<evidence type="ECO:0000259" key="6">
    <source>
        <dbReference type="Pfam" id="PF14464"/>
    </source>
</evidence>
<evidence type="ECO:0000256" key="2">
    <source>
        <dbReference type="ARBA" id="ARBA00022723"/>
    </source>
</evidence>
<dbReference type="GO" id="GO:0008237">
    <property type="term" value="F:metallopeptidase activity"/>
    <property type="evidence" value="ECO:0007669"/>
    <property type="project" value="UniProtKB-KW"/>
</dbReference>
<dbReference type="EMBL" id="CP102775">
    <property type="protein sequence ID" value="UZF90091.1"/>
    <property type="molecule type" value="Genomic_DNA"/>
</dbReference>
<keyword evidence="2" id="KW-0479">Metal-binding</keyword>
<dbReference type="Pfam" id="PF14464">
    <property type="entry name" value="Prok-JAB"/>
    <property type="match status" value="1"/>
</dbReference>
<organism evidence="7">
    <name type="scientific">Bosea sp. NBC_00436</name>
    <dbReference type="NCBI Taxonomy" id="2969620"/>
    <lineage>
        <taxon>Bacteria</taxon>
        <taxon>Pseudomonadati</taxon>
        <taxon>Pseudomonadota</taxon>
        <taxon>Alphaproteobacteria</taxon>
        <taxon>Hyphomicrobiales</taxon>
        <taxon>Boseaceae</taxon>
        <taxon>Bosea</taxon>
    </lineage>
</organism>
<reference evidence="7" key="1">
    <citation type="submission" date="2022-08" db="EMBL/GenBank/DDBJ databases">
        <title>Complete Genome Sequences of 2 Bosea sp. soil isolates.</title>
        <authorList>
            <person name="Alvarez Arevalo M."/>
            <person name="Sterndorff E.B."/>
            <person name="Faurdal D."/>
            <person name="Joergensen T.S."/>
            <person name="Weber T."/>
        </authorList>
    </citation>
    <scope>NUCLEOTIDE SEQUENCE</scope>
    <source>
        <strain evidence="7">NBC_00436</strain>
        <plasmid evidence="7">pNBC436</plasmid>
    </source>
</reference>
<accession>A0A9E8A219</accession>
<feature type="domain" description="JAB" evidence="6">
    <location>
        <begin position="16"/>
        <end position="120"/>
    </location>
</feature>
<evidence type="ECO:0000256" key="4">
    <source>
        <dbReference type="ARBA" id="ARBA00022833"/>
    </source>
</evidence>
<sequence length="161" mass="17825">MSLAQVRQVLVPHGCIDEVHTHLRAVGRAGHEGFGLWAGTQEGERFTVTKASIPAQRHIRTADGVCVIVGPEELHRINVWLYREKLTLIAQIHSHPGRAYHSSTDDAYAVATTVGCLSLVVPDFATRPFEMRTTATYRLDAAARWREVRPNDAARLIHIGG</sequence>
<proteinExistence type="predicted"/>
<evidence type="ECO:0000256" key="3">
    <source>
        <dbReference type="ARBA" id="ARBA00022801"/>
    </source>
</evidence>
<keyword evidence="4" id="KW-0862">Zinc</keyword>
<dbReference type="InterPro" id="IPR028090">
    <property type="entry name" value="JAB_dom_prok"/>
</dbReference>
<dbReference type="Gene3D" id="3.40.140.10">
    <property type="entry name" value="Cytidine Deaminase, domain 2"/>
    <property type="match status" value="1"/>
</dbReference>
<dbReference type="GO" id="GO:0046872">
    <property type="term" value="F:metal ion binding"/>
    <property type="evidence" value="ECO:0007669"/>
    <property type="project" value="UniProtKB-KW"/>
</dbReference>
<protein>
    <submittedName>
        <fullName evidence="7">Mov34/MPN/PAD-1 family protein</fullName>
    </submittedName>
</protein>
<keyword evidence="7" id="KW-0614">Plasmid</keyword>
<evidence type="ECO:0000256" key="1">
    <source>
        <dbReference type="ARBA" id="ARBA00022670"/>
    </source>
</evidence>
<dbReference type="SUPFAM" id="SSF102712">
    <property type="entry name" value="JAB1/MPN domain"/>
    <property type="match status" value="1"/>
</dbReference>
<gene>
    <name evidence="7" type="ORF">NWE54_26425</name>
</gene>
<keyword evidence="3" id="KW-0378">Hydrolase</keyword>
<name>A0A9E8A219_9HYPH</name>
<dbReference type="GO" id="GO:0006508">
    <property type="term" value="P:proteolysis"/>
    <property type="evidence" value="ECO:0007669"/>
    <property type="project" value="UniProtKB-KW"/>
</dbReference>
<dbReference type="AlphaFoldDB" id="A0A9E8A219"/>
<keyword evidence="5" id="KW-0482">Metalloprotease</keyword>